<evidence type="ECO:0000256" key="6">
    <source>
        <dbReference type="SAM" id="MobiDB-lite"/>
    </source>
</evidence>
<dbReference type="FunCoup" id="Q7RMB0">
    <property type="interactions" value="4"/>
</dbReference>
<organism evidence="9 10">
    <name type="scientific">Plasmodium yoelii yoelii</name>
    <dbReference type="NCBI Taxonomy" id="73239"/>
    <lineage>
        <taxon>Eukaryota</taxon>
        <taxon>Sar</taxon>
        <taxon>Alveolata</taxon>
        <taxon>Apicomplexa</taxon>
        <taxon>Aconoidasida</taxon>
        <taxon>Haemosporida</taxon>
        <taxon>Plasmodiidae</taxon>
        <taxon>Plasmodium</taxon>
        <taxon>Plasmodium (Vinckeia)</taxon>
    </lineage>
</organism>
<feature type="transmembrane region" description="Helical" evidence="7">
    <location>
        <begin position="356"/>
        <end position="373"/>
    </location>
</feature>
<evidence type="ECO:0000256" key="1">
    <source>
        <dbReference type="ARBA" id="ARBA00004141"/>
    </source>
</evidence>
<dbReference type="KEGG" id="pyo:PY17X_1433900"/>
<feature type="transmembrane region" description="Helical" evidence="7">
    <location>
        <begin position="315"/>
        <end position="344"/>
    </location>
</feature>
<evidence type="ECO:0000256" key="2">
    <source>
        <dbReference type="ARBA" id="ARBA00022692"/>
    </source>
</evidence>
<dbReference type="PANTHER" id="PTHR21229:SF1">
    <property type="entry name" value="GH17801P"/>
    <property type="match status" value="1"/>
</dbReference>
<keyword evidence="10" id="KW-1185">Reference proteome</keyword>
<keyword evidence="2 7" id="KW-0812">Transmembrane</keyword>
<evidence type="ECO:0000256" key="7">
    <source>
        <dbReference type="SAM" id="Phobius"/>
    </source>
</evidence>
<feature type="compositionally biased region" description="Basic and acidic residues" evidence="6">
    <location>
        <begin position="32"/>
        <end position="43"/>
    </location>
</feature>
<dbReference type="GO" id="GO:0005794">
    <property type="term" value="C:Golgi apparatus"/>
    <property type="evidence" value="ECO:0007669"/>
    <property type="project" value="TreeGrafter"/>
</dbReference>
<evidence type="ECO:0000313" key="9">
    <source>
        <dbReference type="EMBL" id="EAA21708.1"/>
    </source>
</evidence>
<feature type="transmembrane region" description="Helical" evidence="7">
    <location>
        <begin position="283"/>
        <end position="303"/>
    </location>
</feature>
<dbReference type="PANTHER" id="PTHR21229">
    <property type="entry name" value="LUNG SEVEN TRANSMEMBRANE RECEPTOR"/>
    <property type="match status" value="1"/>
</dbReference>
<protein>
    <recommendedName>
        <fullName evidence="8">GOST seven transmembrane domain-containing protein</fullName>
    </recommendedName>
</protein>
<name>Q7RMB0_PLAYO</name>
<keyword evidence="3" id="KW-0732">Signal</keyword>
<evidence type="ECO:0000259" key="8">
    <source>
        <dbReference type="Pfam" id="PF06814"/>
    </source>
</evidence>
<accession>Q7RMB0</accession>
<feature type="transmembrane region" description="Helical" evidence="7">
    <location>
        <begin position="251"/>
        <end position="271"/>
    </location>
</feature>
<dbReference type="AlphaFoldDB" id="Q7RMB0"/>
<dbReference type="EMBL" id="AABL01000623">
    <property type="protein sequence ID" value="EAA21708.1"/>
    <property type="molecule type" value="Genomic_DNA"/>
</dbReference>
<comment type="subcellular location">
    <subcellularLocation>
        <location evidence="1">Membrane</location>
        <topology evidence="1">Multi-pass membrane protein</topology>
    </subcellularLocation>
</comment>
<feature type="region of interest" description="Disordered" evidence="6">
    <location>
        <begin position="28"/>
        <end position="73"/>
    </location>
</feature>
<dbReference type="Pfam" id="PF06814">
    <property type="entry name" value="GOST_TM"/>
    <property type="match status" value="1"/>
</dbReference>
<feature type="transmembrane region" description="Helical" evidence="7">
    <location>
        <begin position="428"/>
        <end position="454"/>
    </location>
</feature>
<dbReference type="PaxDb" id="73239-Q7RMB0"/>
<feature type="domain" description="GOST seven transmembrane" evidence="8">
    <location>
        <begin position="248"/>
        <end position="471"/>
    </location>
</feature>
<dbReference type="InParanoid" id="Q7RMB0"/>
<evidence type="ECO:0000256" key="4">
    <source>
        <dbReference type="ARBA" id="ARBA00022989"/>
    </source>
</evidence>
<keyword evidence="5 7" id="KW-0472">Membrane</keyword>
<evidence type="ECO:0000256" key="3">
    <source>
        <dbReference type="ARBA" id="ARBA00022729"/>
    </source>
</evidence>
<sequence length="478" mass="56133">MNNAIPHAIFENVGISTNEIKNTKYFTFGRKNNSDHDDNVNEKNDEDGEMEKVNNNNSTSYEEDDESEEKKKKKGFKLNLYKDNPYVQRKTEHSDLEDLDSNDNTSDLFLEIIIMKESDFNKLYLPKDSNMCCYTEMTGVDNNDKYTCPGKGYLKRYLDESEMHSLKVPIYFINDRIEDDNTSSGNEVNHNKFLELIKNEHIYNIDKTDIYTIFLSNCGDSKIYELDLHGNIHILNKYGYLPGDKITKLNLYVSLMLIYFIYSIIWSYSLIKNKANVIKIQVWISVCIFLYLLENLFLYLYFMTYNVQAKINNNYLFMAVFFSVLKNVCSYLLILLGSLGWGLVIPTLDRKTFIKIKVLFIFFIIFDFIKQFLDAHLADEHVNTVYFLCCILPMSIIYAIIYVWIFISSSKIIIQLNEDKQYEKLNMFKNFFNVLILALIFSIISLIIDLFVMLFPSDQLWNLKCYISEGVNSFLFLT</sequence>
<dbReference type="GO" id="GO:0016020">
    <property type="term" value="C:membrane"/>
    <property type="evidence" value="ECO:0007669"/>
    <property type="project" value="UniProtKB-SubCell"/>
</dbReference>
<evidence type="ECO:0000313" key="10">
    <source>
        <dbReference type="Proteomes" id="UP000008553"/>
    </source>
</evidence>
<reference evidence="9 10" key="1">
    <citation type="journal article" date="2002" name="Nature">
        <title>Genome sequence and comparative analysis of the model rodent malaria parasite Plasmodium yoelii yoelii.</title>
        <authorList>
            <person name="Carlton J.M."/>
            <person name="Angiuoli S.V."/>
            <person name="Suh B.B."/>
            <person name="Kooij T.W."/>
            <person name="Pertea M."/>
            <person name="Silva J.C."/>
            <person name="Ermolaeva M.D."/>
            <person name="Allen J.E."/>
            <person name="Selengut J.D."/>
            <person name="Koo H.L."/>
            <person name="Peterson J.D."/>
            <person name="Pop M."/>
            <person name="Kosack D.S."/>
            <person name="Shumway M.F."/>
            <person name="Bidwell S.L."/>
            <person name="Shallom S.J."/>
            <person name="van Aken S.E."/>
            <person name="Riedmuller S.B."/>
            <person name="Feldblyum T.V."/>
            <person name="Cho J.K."/>
            <person name="Quackenbush J."/>
            <person name="Sedegah M."/>
            <person name="Shoaibi A."/>
            <person name="Cummings L.M."/>
            <person name="Florens L."/>
            <person name="Yates J.R."/>
            <person name="Raine J.D."/>
            <person name="Sinden R.E."/>
            <person name="Harris M.A."/>
            <person name="Cunningham D.A."/>
            <person name="Preiser P.R."/>
            <person name="Bergman L.W."/>
            <person name="Vaidya A.B."/>
            <person name="van Lin L.H."/>
            <person name="Janse C.J."/>
            <person name="Waters A.P."/>
            <person name="Smith H.O."/>
            <person name="White O.R."/>
            <person name="Salzberg S.L."/>
            <person name="Venter J.C."/>
            <person name="Fraser C.M."/>
            <person name="Hoffman S.L."/>
            <person name="Gardner M.J."/>
            <person name="Carucci D.J."/>
        </authorList>
    </citation>
    <scope>NUCLEOTIDE SEQUENCE [LARGE SCALE GENOMIC DNA]</scope>
    <source>
        <strain evidence="9 10">17XNL</strain>
    </source>
</reference>
<comment type="caution">
    <text evidence="9">The sequence shown here is derived from an EMBL/GenBank/DDBJ whole genome shotgun (WGS) entry which is preliminary data.</text>
</comment>
<keyword evidence="4 7" id="KW-1133">Transmembrane helix</keyword>
<dbReference type="InterPro" id="IPR009637">
    <property type="entry name" value="GPR107/GPR108-like"/>
</dbReference>
<evidence type="ECO:0000256" key="5">
    <source>
        <dbReference type="ARBA" id="ARBA00023136"/>
    </source>
</evidence>
<feature type="non-terminal residue" evidence="9">
    <location>
        <position position="478"/>
    </location>
</feature>
<feature type="transmembrane region" description="Helical" evidence="7">
    <location>
        <begin position="385"/>
        <end position="407"/>
    </location>
</feature>
<dbReference type="Proteomes" id="UP000008553">
    <property type="component" value="Unassembled WGS sequence"/>
</dbReference>
<gene>
    <name evidence="9" type="ORF">PY02272</name>
</gene>
<dbReference type="InterPro" id="IPR053937">
    <property type="entry name" value="GOST_TM"/>
</dbReference>
<proteinExistence type="predicted"/>